<dbReference type="OrthoDB" id="7436144at2759"/>
<proteinExistence type="predicted"/>
<evidence type="ECO:0000256" key="1">
    <source>
        <dbReference type="SAM" id="MobiDB-lite"/>
    </source>
</evidence>
<protein>
    <submittedName>
        <fullName evidence="2">Uncharacterized protein</fullName>
    </submittedName>
</protein>
<dbReference type="Proteomes" id="UP000494106">
    <property type="component" value="Unassembled WGS sequence"/>
</dbReference>
<evidence type="ECO:0000313" key="3">
    <source>
        <dbReference type="Proteomes" id="UP000494106"/>
    </source>
</evidence>
<feature type="compositionally biased region" description="Basic and acidic residues" evidence="1">
    <location>
        <begin position="48"/>
        <end position="60"/>
    </location>
</feature>
<organism evidence="2 3">
    <name type="scientific">Arctia plantaginis</name>
    <name type="common">Wood tiger moth</name>
    <name type="synonym">Phalaena plantaginis</name>
    <dbReference type="NCBI Taxonomy" id="874455"/>
    <lineage>
        <taxon>Eukaryota</taxon>
        <taxon>Metazoa</taxon>
        <taxon>Ecdysozoa</taxon>
        <taxon>Arthropoda</taxon>
        <taxon>Hexapoda</taxon>
        <taxon>Insecta</taxon>
        <taxon>Pterygota</taxon>
        <taxon>Neoptera</taxon>
        <taxon>Endopterygota</taxon>
        <taxon>Lepidoptera</taxon>
        <taxon>Glossata</taxon>
        <taxon>Ditrysia</taxon>
        <taxon>Noctuoidea</taxon>
        <taxon>Erebidae</taxon>
        <taxon>Arctiinae</taxon>
        <taxon>Arctia</taxon>
    </lineage>
</organism>
<accession>A0A8S0YR11</accession>
<dbReference type="EMBL" id="CADEBC010000076">
    <property type="protein sequence ID" value="CAB3221896.1"/>
    <property type="molecule type" value="Genomic_DNA"/>
</dbReference>
<reference evidence="2 3" key="1">
    <citation type="submission" date="2020-04" db="EMBL/GenBank/DDBJ databases">
        <authorList>
            <person name="Wallbank WR R."/>
            <person name="Pardo Diaz C."/>
            <person name="Kozak K."/>
            <person name="Martin S."/>
            <person name="Jiggins C."/>
            <person name="Moest M."/>
            <person name="Warren A I."/>
            <person name="Byers J.R.P. K."/>
            <person name="Montejo-Kovacevich G."/>
            <person name="Yen C E."/>
        </authorList>
    </citation>
    <scope>NUCLEOTIDE SEQUENCE [LARGE SCALE GENOMIC DNA]</scope>
</reference>
<gene>
    <name evidence="2" type="ORF">APLA_LOCUS747</name>
</gene>
<feature type="region of interest" description="Disordered" evidence="1">
    <location>
        <begin position="1"/>
        <end position="60"/>
    </location>
</feature>
<sequence length="115" mass="13351">MWYDTRGKPASGNRNTGENRNQRNEVREFEERPRQSRGATQRSQQWEETAKENEQAAKKHDAAVSYDFKAKDETAPVDQPLYDLGPQTSSIPVQEVYSQNCEFAGYMIQVERTYE</sequence>
<comment type="caution">
    <text evidence="2">The sequence shown here is derived from an EMBL/GenBank/DDBJ whole genome shotgun (WGS) entry which is preliminary data.</text>
</comment>
<feature type="compositionally biased region" description="Polar residues" evidence="1">
    <location>
        <begin position="37"/>
        <end position="47"/>
    </location>
</feature>
<evidence type="ECO:0000313" key="2">
    <source>
        <dbReference type="EMBL" id="CAB3221896.1"/>
    </source>
</evidence>
<feature type="compositionally biased region" description="Basic and acidic residues" evidence="1">
    <location>
        <begin position="20"/>
        <end position="34"/>
    </location>
</feature>
<dbReference type="AlphaFoldDB" id="A0A8S0YR11"/>
<name>A0A8S0YR11_ARCPL</name>
<keyword evidence="3" id="KW-1185">Reference proteome</keyword>